<dbReference type="Gene3D" id="2.60.40.10">
    <property type="entry name" value="Immunoglobulins"/>
    <property type="match status" value="1"/>
</dbReference>
<dbReference type="GO" id="GO:0005975">
    <property type="term" value="P:carbohydrate metabolic process"/>
    <property type="evidence" value="ECO:0007669"/>
    <property type="project" value="TreeGrafter"/>
</dbReference>
<dbReference type="InterPro" id="IPR013783">
    <property type="entry name" value="Ig-like_fold"/>
</dbReference>
<name>A0AAT9FM28_9BACT</name>
<reference evidence="4" key="1">
    <citation type="submission" date="2024-07" db="EMBL/GenBank/DDBJ databases">
        <title>Complete genome sequence of Verrucomicrobiaceae bacterium NT6N.</title>
        <authorList>
            <person name="Huang C."/>
            <person name="Takami H."/>
            <person name="Hamasaki K."/>
        </authorList>
    </citation>
    <scope>NUCLEOTIDE SEQUENCE</scope>
    <source>
        <strain evidence="4">NT6N</strain>
    </source>
</reference>
<dbReference type="EMBL" id="AP026866">
    <property type="protein sequence ID" value="BDS07019.1"/>
    <property type="molecule type" value="Genomic_DNA"/>
</dbReference>
<dbReference type="InterPro" id="IPR039329">
    <property type="entry name" value="SIAE"/>
</dbReference>
<dbReference type="PANTHER" id="PTHR22901">
    <property type="entry name" value="SIALATE O-ACETYLESTERASE"/>
    <property type="match status" value="1"/>
</dbReference>
<dbReference type="GO" id="GO:0001681">
    <property type="term" value="F:sialate O-acetylesterase activity"/>
    <property type="evidence" value="ECO:0007669"/>
    <property type="project" value="InterPro"/>
</dbReference>
<feature type="signal peptide" evidence="2">
    <location>
        <begin position="1"/>
        <end position="23"/>
    </location>
</feature>
<sequence>MIPAPMKKNILSLLALAPLAVTADVSLSHIFTSNMVIQRDQPITIWGTAEAGEKVAVTLTGETEPDTASATADDVGAWAVTLPKRGPGKPLQLVVQGNNKIELKNILMGDVWLCSGQSNMVWGMRVSENAKQAIKEGVHPDLRLFAVNRRLAKEPEDDIRGSKWWPCVPRTLEKTSGKLGYSAVAYYFGRRLKQELGDVPVGLIVSAYGGSRIETWTTEDSWKSVPELAEEYEKLRSANKVEPAAHLKNNPQTRSRYPICYNSMIHGLSRLKIKGTIWYQGEANMSEGALYFHRQRALVNGWREIWGKDMPFYFVQLAPYRYPKDKNTALPHMWLAQQKAADEIPNSEMAVTIDVGNAKNVHPGQKRQVGERLAGLALKHTYGKDVEADGPVYKDHKIADGKITISFDHAGKGLATRDGQAPREFEVAGEDGVFHPATAVIASPNKLILSSPQVAAPVKARHAWKNTPDANLMAGSGLPVPCFETQ</sequence>
<accession>A0AAT9FM28</accession>
<dbReference type="Gene3D" id="3.40.50.1110">
    <property type="entry name" value="SGNH hydrolase"/>
    <property type="match status" value="1"/>
</dbReference>
<dbReference type="AlphaFoldDB" id="A0AAT9FM28"/>
<dbReference type="InterPro" id="IPR036514">
    <property type="entry name" value="SGNH_hydro_sf"/>
</dbReference>
<feature type="chain" id="PRO_5043714633" description="Sialate O-acetylesterase domain-containing protein" evidence="2">
    <location>
        <begin position="24"/>
        <end position="486"/>
    </location>
</feature>
<dbReference type="PANTHER" id="PTHR22901:SF0">
    <property type="entry name" value="SIALATE O-ACETYLESTERASE"/>
    <property type="match status" value="1"/>
</dbReference>
<dbReference type="SUPFAM" id="SSF52266">
    <property type="entry name" value="SGNH hydrolase"/>
    <property type="match status" value="1"/>
</dbReference>
<organism evidence="4">
    <name type="scientific">Oceaniferula spumae</name>
    <dbReference type="NCBI Taxonomy" id="2979115"/>
    <lineage>
        <taxon>Bacteria</taxon>
        <taxon>Pseudomonadati</taxon>
        <taxon>Verrucomicrobiota</taxon>
        <taxon>Verrucomicrobiia</taxon>
        <taxon>Verrucomicrobiales</taxon>
        <taxon>Verrucomicrobiaceae</taxon>
        <taxon>Oceaniferula</taxon>
    </lineage>
</organism>
<keyword evidence="2" id="KW-0732">Signal</keyword>
<dbReference type="KEGG" id="osu:NT6N_20590"/>
<evidence type="ECO:0000259" key="3">
    <source>
        <dbReference type="Pfam" id="PF03629"/>
    </source>
</evidence>
<proteinExistence type="predicted"/>
<evidence type="ECO:0000313" key="4">
    <source>
        <dbReference type="EMBL" id="BDS07019.1"/>
    </source>
</evidence>
<dbReference type="Pfam" id="PF03629">
    <property type="entry name" value="SASA"/>
    <property type="match status" value="1"/>
</dbReference>
<keyword evidence="1" id="KW-0378">Hydrolase</keyword>
<protein>
    <recommendedName>
        <fullName evidence="3">Sialate O-acetylesterase domain-containing protein</fullName>
    </recommendedName>
</protein>
<dbReference type="InterPro" id="IPR005181">
    <property type="entry name" value="SASA"/>
</dbReference>
<evidence type="ECO:0000256" key="2">
    <source>
        <dbReference type="SAM" id="SignalP"/>
    </source>
</evidence>
<gene>
    <name evidence="4" type="ORF">NT6N_20590</name>
</gene>
<evidence type="ECO:0000256" key="1">
    <source>
        <dbReference type="ARBA" id="ARBA00022801"/>
    </source>
</evidence>
<feature type="domain" description="Sialate O-acetylesterase" evidence="3">
    <location>
        <begin position="110"/>
        <end position="376"/>
    </location>
</feature>